<evidence type="ECO:0000256" key="2">
    <source>
        <dbReference type="SAM" id="SignalP"/>
    </source>
</evidence>
<dbReference type="Proteomes" id="UP000013827">
    <property type="component" value="Unassembled WGS sequence"/>
</dbReference>
<dbReference type="GO" id="GO:0008237">
    <property type="term" value="F:metallopeptidase activity"/>
    <property type="evidence" value="ECO:0007669"/>
    <property type="project" value="InterPro"/>
</dbReference>
<keyword evidence="4" id="KW-1185">Reference proteome</keyword>
<dbReference type="RefSeq" id="XP_005756647.1">
    <property type="nucleotide sequence ID" value="XM_005756590.1"/>
</dbReference>
<name>A0A0D3HYY3_EMIH1</name>
<evidence type="ECO:0008006" key="5">
    <source>
        <dbReference type="Google" id="ProtNLM"/>
    </source>
</evidence>
<dbReference type="Gene3D" id="3.40.390.10">
    <property type="entry name" value="Collagenase (Catalytic Domain)"/>
    <property type="match status" value="1"/>
</dbReference>
<dbReference type="GeneID" id="17250381"/>
<dbReference type="EnsemblProtists" id="EOD04218">
    <property type="protein sequence ID" value="EOD04218"/>
    <property type="gene ID" value="EMIHUDRAFT_221315"/>
</dbReference>
<evidence type="ECO:0000313" key="3">
    <source>
        <dbReference type="EnsemblProtists" id="EOD04218"/>
    </source>
</evidence>
<dbReference type="AlphaFoldDB" id="A0A0D3HYY3"/>
<dbReference type="PaxDb" id="2903-EOD04218"/>
<feature type="transmembrane region" description="Helical" evidence="1">
    <location>
        <begin position="278"/>
        <end position="297"/>
    </location>
</feature>
<feature type="transmembrane region" description="Helical" evidence="1">
    <location>
        <begin position="216"/>
        <end position="238"/>
    </location>
</feature>
<dbReference type="HOGENOM" id="CLU_067989_0_0_1"/>
<organism evidence="3 4">
    <name type="scientific">Emiliania huxleyi (strain CCMP1516)</name>
    <dbReference type="NCBI Taxonomy" id="280463"/>
    <lineage>
        <taxon>Eukaryota</taxon>
        <taxon>Haptista</taxon>
        <taxon>Haptophyta</taxon>
        <taxon>Prymnesiophyceae</taxon>
        <taxon>Isochrysidales</taxon>
        <taxon>Noelaerhabdaceae</taxon>
        <taxon>Emiliania</taxon>
    </lineage>
</organism>
<protein>
    <recommendedName>
        <fullName evidence="5">Leishmanolysin-like peptidase</fullName>
    </recommendedName>
</protein>
<evidence type="ECO:0000256" key="1">
    <source>
        <dbReference type="SAM" id="Phobius"/>
    </source>
</evidence>
<dbReference type="InterPro" id="IPR024079">
    <property type="entry name" value="MetalloPept_cat_dom_sf"/>
</dbReference>
<dbReference type="SUPFAM" id="SSF55486">
    <property type="entry name" value="Metalloproteases ('zincins'), catalytic domain"/>
    <property type="match status" value="1"/>
</dbReference>
<dbReference type="KEGG" id="ehx:EMIHUDRAFT_221315"/>
<reference evidence="3" key="2">
    <citation type="submission" date="2024-10" db="UniProtKB">
        <authorList>
            <consortium name="EnsemblProtists"/>
        </authorList>
    </citation>
    <scope>IDENTIFICATION</scope>
</reference>
<keyword evidence="2" id="KW-0732">Signal</keyword>
<evidence type="ECO:0000313" key="4">
    <source>
        <dbReference type="Proteomes" id="UP000013827"/>
    </source>
</evidence>
<keyword evidence="1" id="KW-0472">Membrane</keyword>
<feature type="chain" id="PRO_5044224098" description="Leishmanolysin-like peptidase" evidence="2">
    <location>
        <begin position="19"/>
        <end position="411"/>
    </location>
</feature>
<keyword evidence="1" id="KW-0812">Transmembrane</keyword>
<accession>A0A0D3HYY3</accession>
<dbReference type="OMA" id="SEYEADH"/>
<keyword evidence="1" id="KW-1133">Transmembrane helix</keyword>
<proteinExistence type="predicted"/>
<sequence length="411" mass="45358">MHAKLIASVLAAAPRVRGWVLHSPCSNGYAAQASCEESWPRVDLYNVAKLWSLPSGGAPLSDGLAAGITYALHPQFCHQMLPQHREMGYRGYVQAVATALDTWAINHKRIHFEDVSEACWQEWEGRQGAACGNAELFLTTDIRMHEGMQLRYPEERYAAISEYEADHVPTVLTSGTTLQQRNGIRRSEVVLNSQLCWYLDAAFCHRFHASDGGGEWYAVVFVCSLSFVLGCLCCLCLLRPVCTATAACHDEPLARPPVVSARCDAAVRNFARLPLPSLLVANYCLAAAPVFYVFVFLPCWDCYDFTATVAHEAGHILGFDHPDEFPRLNLRAKAGVHLGAPETCRRPLTPANIELEEIRGGATGSLMLSMTQHRARTCLSKDDLQGLNFLYPSCDDPLGRGNALQAPRRIP</sequence>
<reference evidence="4" key="1">
    <citation type="journal article" date="2013" name="Nature">
        <title>Pan genome of the phytoplankton Emiliania underpins its global distribution.</title>
        <authorList>
            <person name="Read B.A."/>
            <person name="Kegel J."/>
            <person name="Klute M.J."/>
            <person name="Kuo A."/>
            <person name="Lefebvre S.C."/>
            <person name="Maumus F."/>
            <person name="Mayer C."/>
            <person name="Miller J."/>
            <person name="Monier A."/>
            <person name="Salamov A."/>
            <person name="Young J."/>
            <person name="Aguilar M."/>
            <person name="Claverie J.M."/>
            <person name="Frickenhaus S."/>
            <person name="Gonzalez K."/>
            <person name="Herman E.K."/>
            <person name="Lin Y.C."/>
            <person name="Napier J."/>
            <person name="Ogata H."/>
            <person name="Sarno A.F."/>
            <person name="Shmutz J."/>
            <person name="Schroeder D."/>
            <person name="de Vargas C."/>
            <person name="Verret F."/>
            <person name="von Dassow P."/>
            <person name="Valentin K."/>
            <person name="Van de Peer Y."/>
            <person name="Wheeler G."/>
            <person name="Dacks J.B."/>
            <person name="Delwiche C.F."/>
            <person name="Dyhrman S.T."/>
            <person name="Glockner G."/>
            <person name="John U."/>
            <person name="Richards T."/>
            <person name="Worden A.Z."/>
            <person name="Zhang X."/>
            <person name="Grigoriev I.V."/>
            <person name="Allen A.E."/>
            <person name="Bidle K."/>
            <person name="Borodovsky M."/>
            <person name="Bowler C."/>
            <person name="Brownlee C."/>
            <person name="Cock J.M."/>
            <person name="Elias M."/>
            <person name="Gladyshev V.N."/>
            <person name="Groth M."/>
            <person name="Guda C."/>
            <person name="Hadaegh A."/>
            <person name="Iglesias-Rodriguez M.D."/>
            <person name="Jenkins J."/>
            <person name="Jones B.M."/>
            <person name="Lawson T."/>
            <person name="Leese F."/>
            <person name="Lindquist E."/>
            <person name="Lobanov A."/>
            <person name="Lomsadze A."/>
            <person name="Malik S.B."/>
            <person name="Marsh M.E."/>
            <person name="Mackinder L."/>
            <person name="Mock T."/>
            <person name="Mueller-Roeber B."/>
            <person name="Pagarete A."/>
            <person name="Parker M."/>
            <person name="Probert I."/>
            <person name="Quesneville H."/>
            <person name="Raines C."/>
            <person name="Rensing S.A."/>
            <person name="Riano-Pachon D.M."/>
            <person name="Richier S."/>
            <person name="Rokitta S."/>
            <person name="Shiraiwa Y."/>
            <person name="Soanes D.M."/>
            <person name="van der Giezen M."/>
            <person name="Wahlund T.M."/>
            <person name="Williams B."/>
            <person name="Wilson W."/>
            <person name="Wolfe G."/>
            <person name="Wurch L.L."/>
        </authorList>
    </citation>
    <scope>NUCLEOTIDE SEQUENCE</scope>
</reference>
<feature type="signal peptide" evidence="2">
    <location>
        <begin position="1"/>
        <end position="18"/>
    </location>
</feature>